<feature type="transmembrane region" description="Helical" evidence="7">
    <location>
        <begin position="159"/>
        <end position="176"/>
    </location>
</feature>
<dbReference type="Proteomes" id="UP000320776">
    <property type="component" value="Chromosome"/>
</dbReference>
<dbReference type="RefSeq" id="WP_144351747.1">
    <property type="nucleotide sequence ID" value="NZ_CP036259.1"/>
</dbReference>
<feature type="transmembrane region" description="Helical" evidence="7">
    <location>
        <begin position="99"/>
        <end position="120"/>
    </location>
</feature>
<keyword evidence="3" id="KW-1003">Cell membrane</keyword>
<dbReference type="PANTHER" id="PTHR42920:SF11">
    <property type="entry name" value="INNER MEMBRANE PROTEIN YTFF"/>
    <property type="match status" value="1"/>
</dbReference>
<feature type="domain" description="EamA" evidence="8">
    <location>
        <begin position="10"/>
        <end position="143"/>
    </location>
</feature>
<evidence type="ECO:0000256" key="6">
    <source>
        <dbReference type="ARBA" id="ARBA00023136"/>
    </source>
</evidence>
<feature type="transmembrane region" description="Helical" evidence="7">
    <location>
        <begin position="251"/>
        <end position="270"/>
    </location>
</feature>
<keyword evidence="6 7" id="KW-0472">Membrane</keyword>
<dbReference type="KEGG" id="sted:SPTER_37750"/>
<evidence type="ECO:0000313" key="10">
    <source>
        <dbReference type="Proteomes" id="UP000320776"/>
    </source>
</evidence>
<dbReference type="InterPro" id="IPR000620">
    <property type="entry name" value="EamA_dom"/>
</dbReference>
<feature type="transmembrane region" description="Helical" evidence="7">
    <location>
        <begin position="9"/>
        <end position="27"/>
    </location>
</feature>
<dbReference type="InterPro" id="IPR051258">
    <property type="entry name" value="Diverse_Substrate_Transporter"/>
</dbReference>
<feature type="transmembrane region" description="Helical" evidence="7">
    <location>
        <begin position="71"/>
        <end position="93"/>
    </location>
</feature>
<keyword evidence="5 7" id="KW-1133">Transmembrane helix</keyword>
<feature type="transmembrane region" description="Helical" evidence="7">
    <location>
        <begin position="132"/>
        <end position="153"/>
    </location>
</feature>
<comment type="similarity">
    <text evidence="2">Belongs to the EamA transporter family.</text>
</comment>
<dbReference type="SUPFAM" id="SSF103481">
    <property type="entry name" value="Multidrug resistance efflux transporter EmrE"/>
    <property type="match status" value="2"/>
</dbReference>
<feature type="transmembrane region" description="Helical" evidence="7">
    <location>
        <begin position="276"/>
        <end position="293"/>
    </location>
</feature>
<dbReference type="OrthoDB" id="9805239at2"/>
<evidence type="ECO:0000256" key="4">
    <source>
        <dbReference type="ARBA" id="ARBA00022692"/>
    </source>
</evidence>
<feature type="transmembrane region" description="Helical" evidence="7">
    <location>
        <begin position="39"/>
        <end position="59"/>
    </location>
</feature>
<feature type="transmembrane region" description="Helical" evidence="7">
    <location>
        <begin position="219"/>
        <end position="239"/>
    </location>
</feature>
<evidence type="ECO:0000256" key="3">
    <source>
        <dbReference type="ARBA" id="ARBA00022475"/>
    </source>
</evidence>
<comment type="subcellular location">
    <subcellularLocation>
        <location evidence="1">Cell membrane</location>
        <topology evidence="1">Multi-pass membrane protein</topology>
    </subcellularLocation>
</comment>
<proteinExistence type="inferred from homology"/>
<feature type="transmembrane region" description="Helical" evidence="7">
    <location>
        <begin position="188"/>
        <end position="207"/>
    </location>
</feature>
<evidence type="ECO:0000313" key="9">
    <source>
        <dbReference type="EMBL" id="QDR82350.1"/>
    </source>
</evidence>
<evidence type="ECO:0000256" key="5">
    <source>
        <dbReference type="ARBA" id="ARBA00022989"/>
    </source>
</evidence>
<dbReference type="PANTHER" id="PTHR42920">
    <property type="entry name" value="OS03G0707200 PROTEIN-RELATED"/>
    <property type="match status" value="1"/>
</dbReference>
<dbReference type="EMBL" id="CP036259">
    <property type="protein sequence ID" value="QDR82350.1"/>
    <property type="molecule type" value="Genomic_DNA"/>
</dbReference>
<dbReference type="InterPro" id="IPR037185">
    <property type="entry name" value="EmrE-like"/>
</dbReference>
<accession>A0A517DYC0</accession>
<dbReference type="GO" id="GO:0005886">
    <property type="term" value="C:plasma membrane"/>
    <property type="evidence" value="ECO:0007669"/>
    <property type="project" value="UniProtKB-SubCell"/>
</dbReference>
<organism evidence="9 10">
    <name type="scientific">Sporomusa termitida</name>
    <dbReference type="NCBI Taxonomy" id="2377"/>
    <lineage>
        <taxon>Bacteria</taxon>
        <taxon>Bacillati</taxon>
        <taxon>Bacillota</taxon>
        <taxon>Negativicutes</taxon>
        <taxon>Selenomonadales</taxon>
        <taxon>Sporomusaceae</taxon>
        <taxon>Sporomusa</taxon>
    </lineage>
</organism>
<protein>
    <submittedName>
        <fullName evidence="9">2A78: carboxylate/amino acid/amine transporter</fullName>
    </submittedName>
</protein>
<evidence type="ECO:0000256" key="7">
    <source>
        <dbReference type="SAM" id="Phobius"/>
    </source>
</evidence>
<dbReference type="AlphaFoldDB" id="A0A517DYC0"/>
<evidence type="ECO:0000259" key="8">
    <source>
        <dbReference type="Pfam" id="PF00892"/>
    </source>
</evidence>
<evidence type="ECO:0000256" key="1">
    <source>
        <dbReference type="ARBA" id="ARBA00004651"/>
    </source>
</evidence>
<keyword evidence="4 7" id="KW-0812">Transmembrane</keyword>
<evidence type="ECO:0000256" key="2">
    <source>
        <dbReference type="ARBA" id="ARBA00007362"/>
    </source>
</evidence>
<feature type="domain" description="EamA" evidence="8">
    <location>
        <begin position="158"/>
        <end position="288"/>
    </location>
</feature>
<keyword evidence="10" id="KW-1185">Reference proteome</keyword>
<dbReference type="Pfam" id="PF00892">
    <property type="entry name" value="EamA"/>
    <property type="match status" value="2"/>
</dbReference>
<gene>
    <name evidence="9" type="ORF">SPTER_37750</name>
</gene>
<sequence length="309" mass="32856">MKQARINQIIGISCVNLATLLWASNIALGRLLKDSIGPITISSARFLIASLIFAVILRQQPPADRQAGKDWPLLAAMALTGIVLFSPILYWGLHYTTAVNSTIINGLAPLLTGLFATWLIKEPMSKRQIGGAILALIGVLVLISGGSLAFWQTAQFNRGDLIILIAVAVWGLYSVISSRVMRYRSSISATAFSMFIGLPVLCLLAGVELQRIPVSIDAGLLLITVYLGIVPAAIGFYAWNAGVARLGPSGAMVFYNTLPLYGALLGALFLDEAIGSPHIIGGLFIICGGIWAARKQPAVGSQKLVAEKS</sequence>
<reference evidence="9 10" key="1">
    <citation type="submission" date="2019-02" db="EMBL/GenBank/DDBJ databases">
        <title>Closed genome of Sporomusa termitida DSM 4440.</title>
        <authorList>
            <person name="Poehlein A."/>
            <person name="Daniel R."/>
        </authorList>
    </citation>
    <scope>NUCLEOTIDE SEQUENCE [LARGE SCALE GENOMIC DNA]</scope>
    <source>
        <strain evidence="9 10">DSM 4440</strain>
    </source>
</reference>
<name>A0A517DYC0_9FIRM</name>